<feature type="transmembrane region" description="Helical" evidence="2">
    <location>
        <begin position="228"/>
        <end position="249"/>
    </location>
</feature>
<dbReference type="GeneID" id="32308593"/>
<name>A0AAC9GIY9_9FLAO</name>
<feature type="transmembrane region" description="Helical" evidence="2">
    <location>
        <begin position="196"/>
        <end position="216"/>
    </location>
</feature>
<evidence type="ECO:0000313" key="3">
    <source>
        <dbReference type="EMBL" id="AOC95813.1"/>
    </source>
</evidence>
<accession>A0AAC9GIY9</accession>
<evidence type="ECO:0000256" key="2">
    <source>
        <dbReference type="SAM" id="Phobius"/>
    </source>
</evidence>
<organism evidence="3 4">
    <name type="scientific">Flavobacterium anhuiense</name>
    <dbReference type="NCBI Taxonomy" id="459526"/>
    <lineage>
        <taxon>Bacteria</taxon>
        <taxon>Pseudomonadati</taxon>
        <taxon>Bacteroidota</taxon>
        <taxon>Flavobacteriia</taxon>
        <taxon>Flavobacteriales</taxon>
        <taxon>Flavobacteriaceae</taxon>
        <taxon>Flavobacterium</taxon>
    </lineage>
</organism>
<proteinExistence type="predicted"/>
<keyword evidence="2" id="KW-0472">Membrane</keyword>
<feature type="transmembrane region" description="Helical" evidence="2">
    <location>
        <begin position="276"/>
        <end position="298"/>
    </location>
</feature>
<dbReference type="EMBL" id="CP016907">
    <property type="protein sequence ID" value="AOC95813.1"/>
    <property type="molecule type" value="Genomic_DNA"/>
</dbReference>
<sequence length="423" mass="49260">MKPLAQLFSLKKSEDSPFKIPEENEEDREQIRITYYQSGFAASVKATGKPIVLKACLQNLYMSFEDQCRKQKMEQDKLKQPYREEQEKNRTELKKSEAAIGIYEKKEQDINDNIDQIKNEIIEVKRNPDKYGIEEGKGLKAQFYIGLILLLPITLYVLVFYISASYSAFFKEFSNDSLTAAIFDADAFTNAFKASWLEGVLVTTIPFVFMGLGYVIHMVQKGKGIKNIFRLAALFTITFLFDGLLAYIIEKKIYEFNKTTESSPYNLNIALGEPEFWMIIFAGFVVYIIWGLVFDFVMKEFENIDKIRAFIRGRKENLLNLEKLKSDYVNKINDFKQQIVIVNGKISELQAKIDGFVFPVKEYLHYHHQYKEGWFQAIGTELALPYKEKEELLQNCELYSEEHLSKLNLIDPDFQHLVYSKIN</sequence>
<dbReference type="RefSeq" id="WP_066033876.1">
    <property type="nucleotide sequence ID" value="NZ_CP016907.1"/>
</dbReference>
<keyword evidence="2" id="KW-1133">Transmembrane helix</keyword>
<keyword evidence="1" id="KW-0175">Coiled coil</keyword>
<feature type="transmembrane region" description="Helical" evidence="2">
    <location>
        <begin position="143"/>
        <end position="164"/>
    </location>
</feature>
<gene>
    <name evidence="3" type="ORF">BB050_02718</name>
</gene>
<keyword evidence="2" id="KW-0812">Transmembrane</keyword>
<feature type="coiled-coil region" evidence="1">
    <location>
        <begin position="318"/>
        <end position="352"/>
    </location>
</feature>
<dbReference type="Proteomes" id="UP000093276">
    <property type="component" value="Chromosome"/>
</dbReference>
<feature type="coiled-coil region" evidence="1">
    <location>
        <begin position="100"/>
        <end position="127"/>
    </location>
</feature>
<protein>
    <submittedName>
        <fullName evidence="3">Uncharacterized protein</fullName>
    </submittedName>
</protein>
<dbReference type="KEGG" id="fjg:BB050_02718"/>
<dbReference type="AlphaFoldDB" id="A0AAC9GIY9"/>
<evidence type="ECO:0000256" key="1">
    <source>
        <dbReference type="SAM" id="Coils"/>
    </source>
</evidence>
<evidence type="ECO:0000313" key="4">
    <source>
        <dbReference type="Proteomes" id="UP000093276"/>
    </source>
</evidence>
<reference evidence="3 4" key="1">
    <citation type="submission" date="2016-08" db="EMBL/GenBank/DDBJ databases">
        <title>Complete genome sequence of Flavobacterium johnsoniae strain GSE09, a volatile-producing biocontrol agent isolated from cucumber (Cucumis sativus).</title>
        <authorList>
            <person name="Jeong J.-J."/>
            <person name="Oh J.Y."/>
            <person name="Jim Y.J."/>
            <person name="Sang M.K."/>
            <person name="Kim K.D."/>
        </authorList>
    </citation>
    <scope>NUCLEOTIDE SEQUENCE [LARGE SCALE GENOMIC DNA]</scope>
    <source>
        <strain evidence="3 4">GSE09</strain>
    </source>
</reference>